<dbReference type="Proteomes" id="UP000622860">
    <property type="component" value="Unassembled WGS sequence"/>
</dbReference>
<sequence length="85" mass="9424">MKNKIKDISILIVGFLSAGMGFLATLNIKFEWLTTESINAFGAFFVAAGMLVAGFYATWKNTHKEGLREIALKAQKSRKNKKGLK</sequence>
<feature type="transmembrane region" description="Helical" evidence="1">
    <location>
        <begin position="40"/>
        <end position="59"/>
    </location>
</feature>
<evidence type="ECO:0000256" key="1">
    <source>
        <dbReference type="SAM" id="Phobius"/>
    </source>
</evidence>
<comment type="caution">
    <text evidence="2">The sequence shown here is derived from an EMBL/GenBank/DDBJ whole genome shotgun (WGS) entry which is preliminary data.</text>
</comment>
<dbReference type="EMBL" id="BMFR01000001">
    <property type="protein sequence ID" value="GGG64854.1"/>
    <property type="molecule type" value="Genomic_DNA"/>
</dbReference>
<keyword evidence="1" id="KW-0812">Transmembrane</keyword>
<reference evidence="2" key="1">
    <citation type="journal article" date="2014" name="Int. J. Syst. Evol. Microbiol.">
        <title>Complete genome sequence of Corynebacterium casei LMG S-19264T (=DSM 44701T), isolated from a smear-ripened cheese.</title>
        <authorList>
            <consortium name="US DOE Joint Genome Institute (JGI-PGF)"/>
            <person name="Walter F."/>
            <person name="Albersmeier A."/>
            <person name="Kalinowski J."/>
            <person name="Ruckert C."/>
        </authorList>
    </citation>
    <scope>NUCLEOTIDE SEQUENCE</scope>
    <source>
        <strain evidence="2">CGMCC 1.12754</strain>
    </source>
</reference>
<keyword evidence="1" id="KW-0472">Membrane</keyword>
<proteinExistence type="predicted"/>
<gene>
    <name evidence="2" type="ORF">GCM10011398_05610</name>
</gene>
<feature type="transmembrane region" description="Helical" evidence="1">
    <location>
        <begin position="7"/>
        <end position="28"/>
    </location>
</feature>
<evidence type="ECO:0000313" key="2">
    <source>
        <dbReference type="EMBL" id="GGG64854.1"/>
    </source>
</evidence>
<organism evidence="2 3">
    <name type="scientific">Virgibacillus oceani</name>
    <dbReference type="NCBI Taxonomy" id="1479511"/>
    <lineage>
        <taxon>Bacteria</taxon>
        <taxon>Bacillati</taxon>
        <taxon>Bacillota</taxon>
        <taxon>Bacilli</taxon>
        <taxon>Bacillales</taxon>
        <taxon>Bacillaceae</taxon>
        <taxon>Virgibacillus</taxon>
    </lineage>
</organism>
<keyword evidence="1" id="KW-1133">Transmembrane helix</keyword>
<protein>
    <recommendedName>
        <fullName evidence="4">PTS mannose transporter subunit IID</fullName>
    </recommendedName>
</protein>
<dbReference type="AlphaFoldDB" id="A0A917H1E1"/>
<evidence type="ECO:0008006" key="4">
    <source>
        <dbReference type="Google" id="ProtNLM"/>
    </source>
</evidence>
<reference evidence="2" key="2">
    <citation type="submission" date="2020-09" db="EMBL/GenBank/DDBJ databases">
        <authorList>
            <person name="Sun Q."/>
            <person name="Zhou Y."/>
        </authorList>
    </citation>
    <scope>NUCLEOTIDE SEQUENCE</scope>
    <source>
        <strain evidence="2">CGMCC 1.12754</strain>
    </source>
</reference>
<name>A0A917H1E1_9BACI</name>
<accession>A0A917H1E1</accession>
<keyword evidence="3" id="KW-1185">Reference proteome</keyword>
<evidence type="ECO:0000313" key="3">
    <source>
        <dbReference type="Proteomes" id="UP000622860"/>
    </source>
</evidence>
<dbReference type="RefSeq" id="WP_188453809.1">
    <property type="nucleotide sequence ID" value="NZ_BMFR01000001.1"/>
</dbReference>